<feature type="compositionally biased region" description="Basic residues" evidence="6">
    <location>
        <begin position="24"/>
        <end position="34"/>
    </location>
</feature>
<comment type="subcellular location">
    <subcellularLocation>
        <location evidence="2">Nucleus</location>
        <location evidence="2">Nucleolus</location>
    </subcellularLocation>
</comment>
<evidence type="ECO:0000256" key="3">
    <source>
        <dbReference type="ARBA" id="ARBA00008479"/>
    </source>
</evidence>
<dbReference type="PANTHER" id="PTHR13243">
    <property type="entry name" value="HSPC111 PROTEIN-RELATED"/>
    <property type="match status" value="1"/>
</dbReference>
<dbReference type="InterPro" id="IPR019002">
    <property type="entry name" value="Ribosome_biogenesis_Nop16"/>
</dbReference>
<evidence type="ECO:0000256" key="1">
    <source>
        <dbReference type="ARBA" id="ARBA00002889"/>
    </source>
</evidence>
<feature type="region of interest" description="Disordered" evidence="6">
    <location>
        <begin position="67"/>
        <end position="191"/>
    </location>
</feature>
<comment type="function">
    <text evidence="1">Involved in the biogenesis of the 60S ribosomal subunit.</text>
</comment>
<feature type="compositionally biased region" description="Low complexity" evidence="6">
    <location>
        <begin position="87"/>
        <end position="99"/>
    </location>
</feature>
<evidence type="ECO:0000256" key="2">
    <source>
        <dbReference type="ARBA" id="ARBA00004604"/>
    </source>
</evidence>
<feature type="compositionally biased region" description="Acidic residues" evidence="6">
    <location>
        <begin position="133"/>
        <end position="144"/>
    </location>
</feature>
<feature type="compositionally biased region" description="Basic residues" evidence="6">
    <location>
        <begin position="1"/>
        <end position="11"/>
    </location>
</feature>
<evidence type="ECO:0000256" key="6">
    <source>
        <dbReference type="SAM" id="MobiDB-lite"/>
    </source>
</evidence>
<accession>A0AAN6GS60</accession>
<comment type="similarity">
    <text evidence="3">Belongs to the NOP16 family.</text>
</comment>
<evidence type="ECO:0000313" key="8">
    <source>
        <dbReference type="Proteomes" id="UP001176517"/>
    </source>
</evidence>
<feature type="compositionally biased region" description="Low complexity" evidence="6">
    <location>
        <begin position="12"/>
        <end position="23"/>
    </location>
</feature>
<dbReference type="Proteomes" id="UP001176517">
    <property type="component" value="Unassembled WGS sequence"/>
</dbReference>
<name>A0AAN6GS60_9BASI</name>
<protein>
    <recommendedName>
        <fullName evidence="4">Nucleolar protein 16</fullName>
    </recommendedName>
</protein>
<dbReference type="GO" id="GO:0005730">
    <property type="term" value="C:nucleolus"/>
    <property type="evidence" value="ECO:0007669"/>
    <property type="project" value="UniProtKB-SubCell"/>
</dbReference>
<keyword evidence="8" id="KW-1185">Reference proteome</keyword>
<dbReference type="Pfam" id="PF09420">
    <property type="entry name" value="Nop16"/>
    <property type="match status" value="1"/>
</dbReference>
<dbReference type="GO" id="GO:0042273">
    <property type="term" value="P:ribosomal large subunit biogenesis"/>
    <property type="evidence" value="ECO:0007669"/>
    <property type="project" value="TreeGrafter"/>
</dbReference>
<evidence type="ECO:0000313" key="7">
    <source>
        <dbReference type="EMBL" id="KAK0548015.1"/>
    </source>
</evidence>
<keyword evidence="5" id="KW-0539">Nucleus</keyword>
<comment type="caution">
    <text evidence="7">The sequence shown here is derived from an EMBL/GenBank/DDBJ whole genome shotgun (WGS) entry which is preliminary data.</text>
</comment>
<evidence type="ECO:0000256" key="4">
    <source>
        <dbReference type="ARBA" id="ARBA00015522"/>
    </source>
</evidence>
<evidence type="ECO:0000256" key="5">
    <source>
        <dbReference type="ARBA" id="ARBA00023242"/>
    </source>
</evidence>
<feature type="compositionally biased region" description="Basic and acidic residues" evidence="6">
    <location>
        <begin position="100"/>
        <end position="111"/>
    </location>
</feature>
<dbReference type="AlphaFoldDB" id="A0AAN6GS60"/>
<dbReference type="EMBL" id="JAPDMZ010000146">
    <property type="protein sequence ID" value="KAK0548015.1"/>
    <property type="molecule type" value="Genomic_DNA"/>
</dbReference>
<dbReference type="PANTHER" id="PTHR13243:SF1">
    <property type="entry name" value="NUCLEOLAR PROTEIN 16"/>
    <property type="match status" value="1"/>
</dbReference>
<reference evidence="7" key="1">
    <citation type="journal article" date="2023" name="PhytoFront">
        <title>Draft Genome Resources of Seven Strains of Tilletia horrida, Causal Agent of Kernel Smut of Rice.</title>
        <authorList>
            <person name="Khanal S."/>
            <person name="Antony Babu S."/>
            <person name="Zhou X.G."/>
        </authorList>
    </citation>
    <scope>NUCLEOTIDE SEQUENCE</scope>
    <source>
        <strain evidence="7">TX6</strain>
    </source>
</reference>
<proteinExistence type="inferred from homology"/>
<feature type="region of interest" description="Disordered" evidence="6">
    <location>
        <begin position="1"/>
        <end position="50"/>
    </location>
</feature>
<organism evidence="7 8">
    <name type="scientific">Tilletia horrida</name>
    <dbReference type="NCBI Taxonomy" id="155126"/>
    <lineage>
        <taxon>Eukaryota</taxon>
        <taxon>Fungi</taxon>
        <taxon>Dikarya</taxon>
        <taxon>Basidiomycota</taxon>
        <taxon>Ustilaginomycotina</taxon>
        <taxon>Exobasidiomycetes</taxon>
        <taxon>Tilletiales</taxon>
        <taxon>Tilletiaceae</taxon>
        <taxon>Tilletia</taxon>
    </lineage>
</organism>
<feature type="compositionally biased region" description="Low complexity" evidence="6">
    <location>
        <begin position="35"/>
        <end position="45"/>
    </location>
</feature>
<gene>
    <name evidence="7" type="primary">NOP16</name>
    <name evidence="7" type="ORF">OC846_004643</name>
</gene>
<sequence>MANPRQRRKQRSSSASGSSNTSKRAQRKKLHRAPPIKGPAAAIIGDQWDPKKTIRQNYRALGLVGDSLALRPSGGGEQSVEEVVRRQQAQASKGKAKSASGERQDASDRPLRKGLGRIIRDADGNVVDIIEGGAEDEDDEDDGAQGEGASSSSGRRTKSTPWGKPFKEWDGIDQEAAPIDSQRSYLPDKVGPQTEAGAKVIASLEERAAQAAPVVRHTSSLEADWLRGLVRAHGDDIEAMARDRKLNLWQKTPGEIKRAIKKAGGKDALLA</sequence>